<sequence length="57" mass="6993">MVWARRLSHHQIERVRAKDKADKDAYIAAVNWQKAQKIEAESLLRRLWRRFVDWCRS</sequence>
<dbReference type="Proteomes" id="UP000587586">
    <property type="component" value="Unassembled WGS sequence"/>
</dbReference>
<protein>
    <submittedName>
        <fullName evidence="1">Uncharacterized protein</fullName>
    </submittedName>
</protein>
<proteinExistence type="predicted"/>
<name>A0A6V8N5F4_9BACT</name>
<evidence type="ECO:0000313" key="1">
    <source>
        <dbReference type="EMBL" id="GFO67795.1"/>
    </source>
</evidence>
<comment type="caution">
    <text evidence="1">The sequence shown here is derived from an EMBL/GenBank/DDBJ whole genome shotgun (WGS) entry which is preliminary data.</text>
</comment>
<organism evidence="1 2">
    <name type="scientific">Geomonas limicola</name>
    <dbReference type="NCBI Taxonomy" id="2740186"/>
    <lineage>
        <taxon>Bacteria</taxon>
        <taxon>Pseudomonadati</taxon>
        <taxon>Thermodesulfobacteriota</taxon>
        <taxon>Desulfuromonadia</taxon>
        <taxon>Geobacterales</taxon>
        <taxon>Geobacteraceae</taxon>
        <taxon>Geomonas</taxon>
    </lineage>
</organism>
<keyword evidence="2" id="KW-1185">Reference proteome</keyword>
<reference evidence="2" key="1">
    <citation type="submission" date="2020-06" db="EMBL/GenBank/DDBJ databases">
        <title>Draft genomic sequecing of Geomonas sp. Red745.</title>
        <authorList>
            <person name="Itoh H."/>
            <person name="Xu Z.X."/>
            <person name="Ushijima N."/>
            <person name="Masuda Y."/>
            <person name="Shiratori Y."/>
            <person name="Senoo K."/>
        </authorList>
    </citation>
    <scope>NUCLEOTIDE SEQUENCE [LARGE SCALE GENOMIC DNA]</scope>
    <source>
        <strain evidence="2">Red745</strain>
    </source>
</reference>
<accession>A0A6V8N5F4</accession>
<gene>
    <name evidence="1" type="ORF">GMLC_13740</name>
</gene>
<dbReference type="AlphaFoldDB" id="A0A6V8N5F4"/>
<evidence type="ECO:0000313" key="2">
    <source>
        <dbReference type="Proteomes" id="UP000587586"/>
    </source>
</evidence>
<dbReference type="EMBL" id="BLXZ01000002">
    <property type="protein sequence ID" value="GFO67795.1"/>
    <property type="molecule type" value="Genomic_DNA"/>
</dbReference>